<dbReference type="InterPro" id="IPR016030">
    <property type="entry name" value="CblAdoTrfase-like"/>
</dbReference>
<feature type="domain" description="Cobalamin adenosyltransferase-like" evidence="4">
    <location>
        <begin position="3"/>
        <end position="47"/>
    </location>
</feature>
<gene>
    <name evidence="5" type="ORF">LEA_00731</name>
</gene>
<dbReference type="PANTHER" id="PTHR12213:SF0">
    <property type="entry name" value="CORRINOID ADENOSYLTRANSFERASE MMAB"/>
    <property type="match status" value="1"/>
</dbReference>
<dbReference type="GO" id="GO:0005524">
    <property type="term" value="F:ATP binding"/>
    <property type="evidence" value="ECO:0007669"/>
    <property type="project" value="UniProtKB-KW"/>
</dbReference>
<dbReference type="SUPFAM" id="SSF89028">
    <property type="entry name" value="Cobalamin adenosyltransferase-like"/>
    <property type="match status" value="1"/>
</dbReference>
<dbReference type="Pfam" id="PF01923">
    <property type="entry name" value="Cob_adeno_trans"/>
    <property type="match status" value="1"/>
</dbReference>
<evidence type="ECO:0000256" key="1">
    <source>
        <dbReference type="ARBA" id="ARBA00022679"/>
    </source>
</evidence>
<name>K1VAY4_9ZZZZ</name>
<evidence type="ECO:0000256" key="3">
    <source>
        <dbReference type="ARBA" id="ARBA00022840"/>
    </source>
</evidence>
<reference evidence="5" key="1">
    <citation type="journal article" date="2013" name="Environ. Microbiol.">
        <title>Microbiota from the distal guts of lean and obese adolescents exhibit partial functional redundancy besides clear differences in community structure.</title>
        <authorList>
            <person name="Ferrer M."/>
            <person name="Ruiz A."/>
            <person name="Lanza F."/>
            <person name="Haange S.B."/>
            <person name="Oberbach A."/>
            <person name="Till H."/>
            <person name="Bargiela R."/>
            <person name="Campoy C."/>
            <person name="Segura M.T."/>
            <person name="Richter M."/>
            <person name="von Bergen M."/>
            <person name="Seifert J."/>
            <person name="Suarez A."/>
        </authorList>
    </citation>
    <scope>NUCLEOTIDE SEQUENCE</scope>
</reference>
<dbReference type="AlphaFoldDB" id="K1VAY4"/>
<evidence type="ECO:0000259" key="4">
    <source>
        <dbReference type="Pfam" id="PF01923"/>
    </source>
</evidence>
<keyword evidence="2" id="KW-0547">Nucleotide-binding</keyword>
<feature type="non-terminal residue" evidence="5">
    <location>
        <position position="52"/>
    </location>
</feature>
<dbReference type="PANTHER" id="PTHR12213">
    <property type="entry name" value="CORRINOID ADENOSYLTRANSFERASE"/>
    <property type="match status" value="1"/>
</dbReference>
<dbReference type="Gene3D" id="1.20.1200.10">
    <property type="entry name" value="Cobalamin adenosyltransferase-like"/>
    <property type="match status" value="1"/>
</dbReference>
<keyword evidence="1 5" id="KW-0808">Transferase</keyword>
<organism evidence="5">
    <name type="scientific">human gut metagenome</name>
    <dbReference type="NCBI Taxonomy" id="408170"/>
    <lineage>
        <taxon>unclassified sequences</taxon>
        <taxon>metagenomes</taxon>
        <taxon>organismal metagenomes</taxon>
    </lineage>
</organism>
<keyword evidence="3" id="KW-0067">ATP-binding</keyword>
<dbReference type="EMBL" id="AJWY01000520">
    <property type="protein sequence ID" value="EKC81066.1"/>
    <property type="molecule type" value="Genomic_DNA"/>
</dbReference>
<sequence length="52" mass="5691">MKIYTKTGDQGTTSLVGGERVFKTDERVEAYGSVDELTAFVALLTDHLRGDV</sequence>
<dbReference type="InterPro" id="IPR036451">
    <property type="entry name" value="CblAdoTrfase-like_sf"/>
</dbReference>
<evidence type="ECO:0000256" key="2">
    <source>
        <dbReference type="ARBA" id="ARBA00022741"/>
    </source>
</evidence>
<comment type="caution">
    <text evidence="5">The sequence shown here is derived from an EMBL/GenBank/DDBJ whole genome shotgun (WGS) entry which is preliminary data.</text>
</comment>
<evidence type="ECO:0000313" key="5">
    <source>
        <dbReference type="EMBL" id="EKC81066.1"/>
    </source>
</evidence>
<dbReference type="EC" id="2.5.1.17" evidence="5"/>
<proteinExistence type="predicted"/>
<protein>
    <submittedName>
        <fullName evidence="5">ATP:cob(I)alamin adenosyltransferase</fullName>
        <ecNumber evidence="5">2.5.1.17</ecNumber>
    </submittedName>
</protein>
<dbReference type="GO" id="GO:0008817">
    <property type="term" value="F:corrinoid adenosyltransferase activity"/>
    <property type="evidence" value="ECO:0007669"/>
    <property type="project" value="UniProtKB-EC"/>
</dbReference>
<accession>K1VAY4</accession>
<dbReference type="InterPro" id="IPR029499">
    <property type="entry name" value="PduO-typ"/>
</dbReference>